<evidence type="ECO:0000313" key="2">
    <source>
        <dbReference type="Proteomes" id="UP000232222"/>
    </source>
</evidence>
<keyword evidence="2" id="KW-1185">Reference proteome</keyword>
<dbReference type="AlphaFoldDB" id="A0A2K8NSY6"/>
<dbReference type="InterPro" id="IPR054816">
    <property type="entry name" value="Lipoprotein_mollicutes-type_CS"/>
</dbReference>
<sequence>MKKVLSLLGSLGLVATTASVVVSCQTKIKTSELEKYAKLMEEVKPTMKILGKDLPLKPLDFKKYVIQEIQKFCQDNKLDSEVYIPFADLKTLSINDQEIIKNGKLIVDEDKELSKDLFKPSEGEKSVPITVLIQNVTFTFNLAIFE</sequence>
<evidence type="ECO:0000313" key="1">
    <source>
        <dbReference type="EMBL" id="ATZ16278.1"/>
    </source>
</evidence>
<gene>
    <name evidence="1" type="ORF">EFREU_v1c02510</name>
</gene>
<reference evidence="1 2" key="1">
    <citation type="submission" date="2017-11" db="EMBL/GenBank/DDBJ databases">
        <title>Genome sequence of Entomoplasma freundtii BARC 318 (ATCC 51999).</title>
        <authorList>
            <person name="Lo W.-S."/>
            <person name="Gasparich G.E."/>
            <person name="Kuo C.-H."/>
        </authorList>
    </citation>
    <scope>NUCLEOTIDE SEQUENCE [LARGE SCALE GENOMIC DNA]</scope>
    <source>
        <strain evidence="1 2">BARC 318</strain>
    </source>
</reference>
<dbReference type="Proteomes" id="UP000232222">
    <property type="component" value="Chromosome"/>
</dbReference>
<dbReference type="EMBL" id="CP024962">
    <property type="protein sequence ID" value="ATZ16278.1"/>
    <property type="molecule type" value="Genomic_DNA"/>
</dbReference>
<proteinExistence type="predicted"/>
<organism evidence="1 2">
    <name type="scientific">Entomoplasma freundtii</name>
    <dbReference type="NCBI Taxonomy" id="74700"/>
    <lineage>
        <taxon>Bacteria</taxon>
        <taxon>Bacillati</taxon>
        <taxon>Mycoplasmatota</taxon>
        <taxon>Mollicutes</taxon>
        <taxon>Entomoplasmatales</taxon>
        <taxon>Entomoplasmataceae</taxon>
        <taxon>Entomoplasma</taxon>
    </lineage>
</organism>
<dbReference type="NCBIfam" id="NF045726">
    <property type="entry name" value="XXplasma_LP"/>
    <property type="match status" value="1"/>
</dbReference>
<dbReference type="RefSeq" id="WP_100609230.1">
    <property type="nucleotide sequence ID" value="NZ_CP024962.1"/>
</dbReference>
<dbReference type="NCBIfam" id="NF038029">
    <property type="entry name" value="LP_plasma"/>
    <property type="match status" value="1"/>
</dbReference>
<name>A0A2K8NSY6_9MOLU</name>
<accession>A0A2K8NSY6</accession>
<protein>
    <submittedName>
        <fullName evidence="1">Uncharacterized protein</fullName>
    </submittedName>
</protein>
<dbReference type="KEGG" id="efr:EFREU_v1c02510"/>
<dbReference type="PROSITE" id="PS51257">
    <property type="entry name" value="PROKAR_LIPOPROTEIN"/>
    <property type="match status" value="1"/>
</dbReference>